<dbReference type="InterPro" id="IPR038883">
    <property type="entry name" value="AN11006-like"/>
</dbReference>
<organism evidence="1 2">
    <name type="scientific">Oleoguttula mirabilis</name>
    <dbReference type="NCBI Taxonomy" id="1507867"/>
    <lineage>
        <taxon>Eukaryota</taxon>
        <taxon>Fungi</taxon>
        <taxon>Dikarya</taxon>
        <taxon>Ascomycota</taxon>
        <taxon>Pezizomycotina</taxon>
        <taxon>Dothideomycetes</taxon>
        <taxon>Dothideomycetidae</taxon>
        <taxon>Mycosphaerellales</taxon>
        <taxon>Teratosphaeriaceae</taxon>
        <taxon>Oleoguttula</taxon>
    </lineage>
</organism>
<sequence>MPEPIFARTPFIQRTWTLSDMNMKALKGLMRHRNLTTRGLRHKDDAIARLEKVDMQAKVYNGIGKARLQSMIRERAAKWCDCKGKCTEPEVTLEIADRQRTFHAFLKLPPELRNLVYEHMFDDIAPLAEGLLRPKQPSITRVCRQVRQESLGLFYATQTFVLEIADGRRETSSNAVAACELAQVDARWLRTLGGGNVANIRSVMIISHEKSALYAVTKIRVRNDPFTASVIYVKRFCYNPKEYGGVEWKAQVVGPPLWGVQASVGACIVGRSAAVDIDYLRRIAEAATHALLRRD</sequence>
<evidence type="ECO:0000313" key="2">
    <source>
        <dbReference type="Proteomes" id="UP001324427"/>
    </source>
</evidence>
<dbReference type="PANTHER" id="PTHR42085:SF1">
    <property type="entry name" value="F-BOX DOMAIN-CONTAINING PROTEIN"/>
    <property type="match status" value="1"/>
</dbReference>
<evidence type="ECO:0008006" key="3">
    <source>
        <dbReference type="Google" id="ProtNLM"/>
    </source>
</evidence>
<gene>
    <name evidence="1" type="ORF">LTR36_010515</name>
</gene>
<reference evidence="1 2" key="1">
    <citation type="submission" date="2021-11" db="EMBL/GenBank/DDBJ databases">
        <title>Black yeast isolated from Biological Soil Crust.</title>
        <authorList>
            <person name="Kurbessoian T."/>
        </authorList>
    </citation>
    <scope>NUCLEOTIDE SEQUENCE [LARGE SCALE GENOMIC DNA]</scope>
    <source>
        <strain evidence="1 2">CCFEE 5522</strain>
    </source>
</reference>
<dbReference type="EMBL" id="JAVFHQ010000089">
    <property type="protein sequence ID" value="KAK4539579.1"/>
    <property type="molecule type" value="Genomic_DNA"/>
</dbReference>
<protein>
    <recommendedName>
        <fullName evidence="3">F-box domain-containing protein</fullName>
    </recommendedName>
</protein>
<dbReference type="AlphaFoldDB" id="A0AAV9J5I0"/>
<comment type="caution">
    <text evidence="1">The sequence shown here is derived from an EMBL/GenBank/DDBJ whole genome shotgun (WGS) entry which is preliminary data.</text>
</comment>
<evidence type="ECO:0000313" key="1">
    <source>
        <dbReference type="EMBL" id="KAK4539579.1"/>
    </source>
</evidence>
<proteinExistence type="predicted"/>
<keyword evidence="2" id="KW-1185">Reference proteome</keyword>
<dbReference type="Proteomes" id="UP001324427">
    <property type="component" value="Unassembled WGS sequence"/>
</dbReference>
<name>A0AAV9J5I0_9PEZI</name>
<dbReference type="PANTHER" id="PTHR42085">
    <property type="entry name" value="F-BOX DOMAIN-CONTAINING PROTEIN"/>
    <property type="match status" value="1"/>
</dbReference>
<accession>A0AAV9J5I0</accession>